<comment type="caution">
    <text evidence="2">The sequence shown here is derived from an EMBL/GenBank/DDBJ whole genome shotgun (WGS) entry which is preliminary data.</text>
</comment>
<sequence>MGGGAGGRRRGGRTLGQRAWRVIGGVSLALGVIGAVLPVMPTAPFVIVAAYAYNRGAPELAARLERNRAFGPVILDWRENGAIAPRHKILAVAGMTAGFCLGLWLGLPDVVLAGEGAAFVAAGAFVVTRPNGGAARRAAPQDRRGR</sequence>
<name>A0A2T0X1Q5_9RHOB</name>
<accession>A0A2T0X1Q5</accession>
<gene>
    <name evidence="2" type="ORF">BCF33_1749</name>
</gene>
<keyword evidence="1" id="KW-0812">Transmembrane</keyword>
<dbReference type="Proteomes" id="UP000238801">
    <property type="component" value="Unassembled WGS sequence"/>
</dbReference>
<organism evidence="2 3">
    <name type="scientific">Hasllibacter halocynthiae</name>
    <dbReference type="NCBI Taxonomy" id="595589"/>
    <lineage>
        <taxon>Bacteria</taxon>
        <taxon>Pseudomonadati</taxon>
        <taxon>Pseudomonadota</taxon>
        <taxon>Alphaproteobacteria</taxon>
        <taxon>Rhodobacterales</taxon>
        <taxon>Roseobacteraceae</taxon>
        <taxon>Hasllibacter</taxon>
    </lineage>
</organism>
<evidence type="ECO:0000313" key="2">
    <source>
        <dbReference type="EMBL" id="PRY92886.1"/>
    </source>
</evidence>
<dbReference type="OrthoDB" id="9816293at2"/>
<feature type="transmembrane region" description="Helical" evidence="1">
    <location>
        <begin position="20"/>
        <end position="53"/>
    </location>
</feature>
<dbReference type="Pfam" id="PF04304">
    <property type="entry name" value="DUF454"/>
    <property type="match status" value="1"/>
</dbReference>
<keyword evidence="1" id="KW-1133">Transmembrane helix</keyword>
<feature type="transmembrane region" description="Helical" evidence="1">
    <location>
        <begin position="111"/>
        <end position="128"/>
    </location>
</feature>
<dbReference type="EMBL" id="PVTT01000002">
    <property type="protein sequence ID" value="PRY92886.1"/>
    <property type="molecule type" value="Genomic_DNA"/>
</dbReference>
<keyword evidence="3" id="KW-1185">Reference proteome</keyword>
<dbReference type="GO" id="GO:0005886">
    <property type="term" value="C:plasma membrane"/>
    <property type="evidence" value="ECO:0007669"/>
    <property type="project" value="TreeGrafter"/>
</dbReference>
<evidence type="ECO:0000313" key="3">
    <source>
        <dbReference type="Proteomes" id="UP000238801"/>
    </source>
</evidence>
<proteinExistence type="predicted"/>
<reference evidence="2 3" key="1">
    <citation type="submission" date="2018-03" db="EMBL/GenBank/DDBJ databases">
        <title>Genomic Encyclopedia of Archaeal and Bacterial Type Strains, Phase II (KMG-II): from individual species to whole genera.</title>
        <authorList>
            <person name="Goeker M."/>
        </authorList>
    </citation>
    <scope>NUCLEOTIDE SEQUENCE [LARGE SCALE GENOMIC DNA]</scope>
    <source>
        <strain evidence="2 3">DSM 29318</strain>
    </source>
</reference>
<protein>
    <recommendedName>
        <fullName evidence="4">DUF454 domain-containing protein</fullName>
    </recommendedName>
</protein>
<dbReference type="RefSeq" id="WP_158259391.1">
    <property type="nucleotide sequence ID" value="NZ_PVTT01000002.1"/>
</dbReference>
<dbReference type="AlphaFoldDB" id="A0A2T0X1Q5"/>
<dbReference type="PANTHER" id="PTHR35813">
    <property type="entry name" value="INNER MEMBRANE PROTEIN YBAN"/>
    <property type="match status" value="1"/>
</dbReference>
<evidence type="ECO:0008006" key="4">
    <source>
        <dbReference type="Google" id="ProtNLM"/>
    </source>
</evidence>
<dbReference type="InterPro" id="IPR007401">
    <property type="entry name" value="DUF454"/>
</dbReference>
<evidence type="ECO:0000256" key="1">
    <source>
        <dbReference type="SAM" id="Phobius"/>
    </source>
</evidence>
<keyword evidence="1" id="KW-0472">Membrane</keyword>
<dbReference type="PANTHER" id="PTHR35813:SF1">
    <property type="entry name" value="INNER MEMBRANE PROTEIN YBAN"/>
    <property type="match status" value="1"/>
</dbReference>